<feature type="region of interest" description="Disordered" evidence="2">
    <location>
        <begin position="251"/>
        <end position="296"/>
    </location>
</feature>
<feature type="compositionally biased region" description="Polar residues" evidence="2">
    <location>
        <begin position="111"/>
        <end position="124"/>
    </location>
</feature>
<dbReference type="AlphaFoldDB" id="A0A0D2ER55"/>
<organism evidence="3 4">
    <name type="scientific">Exophiala xenobiotica</name>
    <dbReference type="NCBI Taxonomy" id="348802"/>
    <lineage>
        <taxon>Eukaryota</taxon>
        <taxon>Fungi</taxon>
        <taxon>Dikarya</taxon>
        <taxon>Ascomycota</taxon>
        <taxon>Pezizomycotina</taxon>
        <taxon>Eurotiomycetes</taxon>
        <taxon>Chaetothyriomycetidae</taxon>
        <taxon>Chaetothyriales</taxon>
        <taxon>Herpotrichiellaceae</taxon>
        <taxon>Exophiala</taxon>
    </lineage>
</organism>
<feature type="compositionally biased region" description="Pro residues" evidence="2">
    <location>
        <begin position="131"/>
        <end position="143"/>
    </location>
</feature>
<evidence type="ECO:0000313" key="3">
    <source>
        <dbReference type="EMBL" id="KIW58188.1"/>
    </source>
</evidence>
<accession>A0A0D2ER55</accession>
<feature type="compositionally biased region" description="Low complexity" evidence="2">
    <location>
        <begin position="254"/>
        <end position="264"/>
    </location>
</feature>
<evidence type="ECO:0000256" key="1">
    <source>
        <dbReference type="SAM" id="Coils"/>
    </source>
</evidence>
<sequence>MDRGPHSPSNLDHVSPRTTGPYGHAPLSRITSAPEPRRAPEPFPSSTDRIPRKRSSPMDPAYEKPRLNTSWPSPKVPQPLGSSSPRGLVGEPPDKRARLEWVPKRAGTEGQGSTRRTDYTMSPPNYQPDLLPRPPQPPPPPHANPGTPSRSTIGSCGNCSEAESLLADLVTSFIDLQSEIFQVLGLPSDQRNPVESIRQDLTKLGLRQSLAWAVTEVRHTIRLVHEHGTSRPGLPPLSDVVSSPFVQPIRRLSGHSQSSSAPSSIKDHRRIPLHLEPPRGEDYSRRPIDHTDQMPRPFEQTLPSILQGEEFKHTQPYEQSLPGLTGQSPHPSSTSSIFTSALSPFQSQPSSKTLPSPPGGHYPRTASSGSVQYSPTTSQSAHNSHLQDLQHQISTKTLALQTLQREHDQLLSAFSRSQIRCAALDKKSQVSDHEINTLSEDKIRLQQQVESLEGQVQGLIKARDEIIQQSTADGTQWRQIMAMSSQLQIKGAEDAKRFKAERDAWGDERAALQKRIEELESGKTILPEAHRVSDSPTPVEKDSILSSDSVEVLREEVVRLRRRCVELELKLQNLAGEAEQIDNAISAMENLRRTLAGRKRSSDET</sequence>
<feature type="region of interest" description="Disordered" evidence="2">
    <location>
        <begin position="318"/>
        <end position="389"/>
    </location>
</feature>
<feature type="compositionally biased region" description="Low complexity" evidence="2">
    <location>
        <begin position="325"/>
        <end position="344"/>
    </location>
</feature>
<proteinExistence type="predicted"/>
<feature type="coiled-coil region" evidence="1">
    <location>
        <begin position="550"/>
        <end position="594"/>
    </location>
</feature>
<feature type="coiled-coil region" evidence="1">
    <location>
        <begin position="435"/>
        <end position="469"/>
    </location>
</feature>
<gene>
    <name evidence="3" type="ORF">PV05_02731</name>
</gene>
<reference evidence="3 4" key="1">
    <citation type="submission" date="2015-01" db="EMBL/GenBank/DDBJ databases">
        <title>The Genome Sequence of Exophiala xenobiotica CBS118157.</title>
        <authorList>
            <consortium name="The Broad Institute Genomics Platform"/>
            <person name="Cuomo C."/>
            <person name="de Hoog S."/>
            <person name="Gorbushina A."/>
            <person name="Stielow B."/>
            <person name="Teixiera M."/>
            <person name="Abouelleil A."/>
            <person name="Chapman S.B."/>
            <person name="Priest M."/>
            <person name="Young S.K."/>
            <person name="Wortman J."/>
            <person name="Nusbaum C."/>
            <person name="Birren B."/>
        </authorList>
    </citation>
    <scope>NUCLEOTIDE SEQUENCE [LARGE SCALE GENOMIC DNA]</scope>
    <source>
        <strain evidence="3 4">CBS 118157</strain>
    </source>
</reference>
<feature type="compositionally biased region" description="Polar residues" evidence="2">
    <location>
        <begin position="7"/>
        <end position="18"/>
    </location>
</feature>
<feature type="region of interest" description="Disordered" evidence="2">
    <location>
        <begin position="1"/>
        <end position="156"/>
    </location>
</feature>
<dbReference type="Proteomes" id="UP000054342">
    <property type="component" value="Unassembled WGS sequence"/>
</dbReference>
<evidence type="ECO:0000313" key="4">
    <source>
        <dbReference type="Proteomes" id="UP000054342"/>
    </source>
</evidence>
<dbReference type="EMBL" id="KN847318">
    <property type="protein sequence ID" value="KIW58188.1"/>
    <property type="molecule type" value="Genomic_DNA"/>
</dbReference>
<feature type="compositionally biased region" description="Basic and acidic residues" evidence="2">
    <location>
        <begin position="92"/>
        <end position="107"/>
    </location>
</feature>
<keyword evidence="4" id="KW-1185">Reference proteome</keyword>
<feature type="compositionally biased region" description="Basic and acidic residues" evidence="2">
    <location>
        <begin position="276"/>
        <end position="293"/>
    </location>
</feature>
<keyword evidence="1" id="KW-0175">Coiled coil</keyword>
<dbReference type="OrthoDB" id="5427204at2759"/>
<dbReference type="GeneID" id="25324639"/>
<name>A0A0D2ER55_9EURO</name>
<dbReference type="RefSeq" id="XP_013318773.1">
    <property type="nucleotide sequence ID" value="XM_013463319.1"/>
</dbReference>
<dbReference type="STRING" id="348802.A0A0D2ER55"/>
<feature type="compositionally biased region" description="Polar residues" evidence="2">
    <location>
        <begin position="345"/>
        <end position="354"/>
    </location>
</feature>
<feature type="compositionally biased region" description="Polar residues" evidence="2">
    <location>
        <begin position="365"/>
        <end position="389"/>
    </location>
</feature>
<evidence type="ECO:0000256" key="2">
    <source>
        <dbReference type="SAM" id="MobiDB-lite"/>
    </source>
</evidence>
<protein>
    <submittedName>
        <fullName evidence="3">Uncharacterized protein</fullName>
    </submittedName>
</protein>